<evidence type="ECO:0000256" key="8">
    <source>
        <dbReference type="ARBA" id="ARBA00038436"/>
    </source>
</evidence>
<keyword evidence="7 9" id="KW-0472">Membrane</keyword>
<reference evidence="11 12" key="1">
    <citation type="submission" date="2019-07" db="EMBL/GenBank/DDBJ databases">
        <title>Genomic Encyclopedia of Archaeal and Bacterial Type Strains, Phase II (KMG-II): from individual species to whole genera.</title>
        <authorList>
            <person name="Goeker M."/>
        </authorList>
    </citation>
    <scope>NUCLEOTIDE SEQUENCE [LARGE SCALE GENOMIC DNA]</scope>
    <source>
        <strain evidence="11 12">ATCC BAA-252</strain>
    </source>
</reference>
<dbReference type="PANTHER" id="PTHR35011:SF10">
    <property type="entry name" value="TRAP TRANSPORTER SMALL PERMEASE PROTEIN"/>
    <property type="match status" value="1"/>
</dbReference>
<evidence type="ECO:0000313" key="12">
    <source>
        <dbReference type="Proteomes" id="UP000320593"/>
    </source>
</evidence>
<dbReference type="GO" id="GO:0005886">
    <property type="term" value="C:plasma membrane"/>
    <property type="evidence" value="ECO:0007669"/>
    <property type="project" value="UniProtKB-SubCell"/>
</dbReference>
<dbReference type="PANTHER" id="PTHR35011">
    <property type="entry name" value="2,3-DIKETO-L-GULONATE TRAP TRANSPORTER SMALL PERMEASE PROTEIN YIAM"/>
    <property type="match status" value="1"/>
</dbReference>
<feature type="transmembrane region" description="Helical" evidence="9">
    <location>
        <begin position="52"/>
        <end position="71"/>
    </location>
</feature>
<feature type="transmembrane region" description="Helical" evidence="9">
    <location>
        <begin position="91"/>
        <end position="116"/>
    </location>
</feature>
<evidence type="ECO:0000256" key="2">
    <source>
        <dbReference type="ARBA" id="ARBA00022448"/>
    </source>
</evidence>
<feature type="domain" description="Tripartite ATP-independent periplasmic transporters DctQ component" evidence="10">
    <location>
        <begin position="32"/>
        <end position="160"/>
    </location>
</feature>
<comment type="similarity">
    <text evidence="8 9">Belongs to the TRAP transporter small permease family.</text>
</comment>
<evidence type="ECO:0000256" key="9">
    <source>
        <dbReference type="RuleBase" id="RU369079"/>
    </source>
</evidence>
<sequence length="162" mass="17582">MPDESTQPAPSRLWLGVKTILGLACVIVLFALMGLICVDVVARYFFNSPIRGAYELTEIFLAVLIFLALPLTTQARGHIEVELLNGLKSRFLDSLATVVAALSTIGVFAILSYVVWEHAEKLASRGTVTNSLELPLATIGYLAALSCALSAVLFFLQSLRRI</sequence>
<organism evidence="11 12">
    <name type="scientific">Roseibium hamelinense</name>
    <dbReference type="NCBI Taxonomy" id="150831"/>
    <lineage>
        <taxon>Bacteria</taxon>
        <taxon>Pseudomonadati</taxon>
        <taxon>Pseudomonadota</taxon>
        <taxon>Alphaproteobacteria</taxon>
        <taxon>Hyphomicrobiales</taxon>
        <taxon>Stappiaceae</taxon>
        <taxon>Roseibium</taxon>
    </lineage>
</organism>
<accession>A0A562TAU8</accession>
<protein>
    <recommendedName>
        <fullName evidence="9">TRAP transporter small permease protein</fullName>
    </recommendedName>
</protein>
<keyword evidence="3" id="KW-1003">Cell membrane</keyword>
<dbReference type="RefSeq" id="WP_145341442.1">
    <property type="nucleotide sequence ID" value="NZ_SMLY01000085.1"/>
</dbReference>
<dbReference type="InterPro" id="IPR007387">
    <property type="entry name" value="TRAP_DctQ"/>
</dbReference>
<keyword evidence="12" id="KW-1185">Reference proteome</keyword>
<evidence type="ECO:0000256" key="7">
    <source>
        <dbReference type="ARBA" id="ARBA00023136"/>
    </source>
</evidence>
<name>A0A562TAU8_9HYPH</name>
<dbReference type="Proteomes" id="UP000320593">
    <property type="component" value="Unassembled WGS sequence"/>
</dbReference>
<evidence type="ECO:0000256" key="3">
    <source>
        <dbReference type="ARBA" id="ARBA00022475"/>
    </source>
</evidence>
<evidence type="ECO:0000313" key="11">
    <source>
        <dbReference type="EMBL" id="TWI90344.1"/>
    </source>
</evidence>
<keyword evidence="6 9" id="KW-1133">Transmembrane helix</keyword>
<comment type="caution">
    <text evidence="11">The sequence shown here is derived from an EMBL/GenBank/DDBJ whole genome shotgun (WGS) entry which is preliminary data.</text>
</comment>
<comment type="function">
    <text evidence="9">Part of the tripartite ATP-independent periplasmic (TRAP) transport system.</text>
</comment>
<dbReference type="OrthoDB" id="2877624at2"/>
<keyword evidence="5 9" id="KW-0812">Transmembrane</keyword>
<dbReference type="GO" id="GO:0022857">
    <property type="term" value="F:transmembrane transporter activity"/>
    <property type="evidence" value="ECO:0007669"/>
    <property type="project" value="UniProtKB-UniRule"/>
</dbReference>
<feature type="transmembrane region" description="Helical" evidence="9">
    <location>
        <begin position="136"/>
        <end position="156"/>
    </location>
</feature>
<dbReference type="EMBL" id="VLLF01000002">
    <property type="protein sequence ID" value="TWI90344.1"/>
    <property type="molecule type" value="Genomic_DNA"/>
</dbReference>
<dbReference type="AlphaFoldDB" id="A0A562TAU8"/>
<feature type="transmembrane region" description="Helical" evidence="9">
    <location>
        <begin position="20"/>
        <end position="46"/>
    </location>
</feature>
<proteinExistence type="inferred from homology"/>
<evidence type="ECO:0000259" key="10">
    <source>
        <dbReference type="Pfam" id="PF04290"/>
    </source>
</evidence>
<keyword evidence="2 9" id="KW-0813">Transport</keyword>
<evidence type="ECO:0000256" key="6">
    <source>
        <dbReference type="ARBA" id="ARBA00022989"/>
    </source>
</evidence>
<evidence type="ECO:0000256" key="5">
    <source>
        <dbReference type="ARBA" id="ARBA00022692"/>
    </source>
</evidence>
<gene>
    <name evidence="11" type="ORF">JM93_01325</name>
</gene>
<evidence type="ECO:0000256" key="4">
    <source>
        <dbReference type="ARBA" id="ARBA00022519"/>
    </source>
</evidence>
<dbReference type="InterPro" id="IPR055348">
    <property type="entry name" value="DctQ"/>
</dbReference>
<evidence type="ECO:0000256" key="1">
    <source>
        <dbReference type="ARBA" id="ARBA00004429"/>
    </source>
</evidence>
<keyword evidence="4 9" id="KW-0997">Cell inner membrane</keyword>
<comment type="subcellular location">
    <subcellularLocation>
        <location evidence="1 9">Cell inner membrane</location>
        <topology evidence="1 9">Multi-pass membrane protein</topology>
    </subcellularLocation>
</comment>
<dbReference type="Pfam" id="PF04290">
    <property type="entry name" value="DctQ"/>
    <property type="match status" value="1"/>
</dbReference>
<comment type="subunit">
    <text evidence="9">The complex comprises the extracytoplasmic solute receptor protein and the two transmembrane proteins.</text>
</comment>
<dbReference type="GO" id="GO:0015740">
    <property type="term" value="P:C4-dicarboxylate transport"/>
    <property type="evidence" value="ECO:0007669"/>
    <property type="project" value="TreeGrafter"/>
</dbReference>